<dbReference type="Pfam" id="PF13814">
    <property type="entry name" value="Replic_Relax"/>
    <property type="match status" value="1"/>
</dbReference>
<evidence type="ECO:0008006" key="4">
    <source>
        <dbReference type="Google" id="ProtNLM"/>
    </source>
</evidence>
<dbReference type="OrthoDB" id="2562278at2"/>
<sequence>MLDDQPSRQSPRGDTLRPGGGPSPPLPRTPARRTTTTLADISARLRPRDRVIAFLLSDHTALTTAQIAAVLFDSPITCGHRLYALRRMDFVNRVLRSHPGRPTQVHWVPGRLSARLVALARGEAPPTPKAVALAADRVLSDRTRRHTIETNQFFIDLLVHNRSHPQSRLTRWWSEQHTTAAFGRRIRPDGHGVWTTGHHHAGFWLEHDRGTEHHPRLRDKLEPYRRLRIDGGPDYTLLFSLPTRERERHFHHRLIDTAGHDHRIAATLATLTIATCARDRINGHGPAGPVWRLVGNGGHRLRLADLPTTNDEPGPLNPGPPAPDHDPLHELT</sequence>
<evidence type="ECO:0000313" key="2">
    <source>
        <dbReference type="EMBL" id="GIJ35014.1"/>
    </source>
</evidence>
<dbReference type="InterPro" id="IPR025855">
    <property type="entry name" value="Replic_Relax"/>
</dbReference>
<evidence type="ECO:0000313" key="3">
    <source>
        <dbReference type="Proteomes" id="UP000607311"/>
    </source>
</evidence>
<proteinExistence type="predicted"/>
<protein>
    <recommendedName>
        <fullName evidence="4">Replication-relaxation</fullName>
    </recommendedName>
</protein>
<organism evidence="2 3">
    <name type="scientific">Micromonospora sediminimaris</name>
    <dbReference type="NCBI Taxonomy" id="547162"/>
    <lineage>
        <taxon>Bacteria</taxon>
        <taxon>Bacillati</taxon>
        <taxon>Actinomycetota</taxon>
        <taxon>Actinomycetes</taxon>
        <taxon>Micromonosporales</taxon>
        <taxon>Micromonosporaceae</taxon>
        <taxon>Micromonospora</taxon>
    </lineage>
</organism>
<dbReference type="Proteomes" id="UP000607311">
    <property type="component" value="Unassembled WGS sequence"/>
</dbReference>
<feature type="region of interest" description="Disordered" evidence="1">
    <location>
        <begin position="302"/>
        <end position="332"/>
    </location>
</feature>
<dbReference type="RefSeq" id="WP_093407857.1">
    <property type="nucleotide sequence ID" value="NZ_BOPD01000026.1"/>
</dbReference>
<evidence type="ECO:0000256" key="1">
    <source>
        <dbReference type="SAM" id="MobiDB-lite"/>
    </source>
</evidence>
<comment type="caution">
    <text evidence="2">The sequence shown here is derived from an EMBL/GenBank/DDBJ whole genome shotgun (WGS) entry which is preliminary data.</text>
</comment>
<accession>A0A9W5XLI5</accession>
<dbReference type="AlphaFoldDB" id="A0A9W5XLI5"/>
<feature type="region of interest" description="Disordered" evidence="1">
    <location>
        <begin position="1"/>
        <end position="34"/>
    </location>
</feature>
<gene>
    <name evidence="2" type="ORF">Vse01_41620</name>
</gene>
<name>A0A9W5XLI5_9ACTN</name>
<keyword evidence="3" id="KW-1185">Reference proteome</keyword>
<dbReference type="EMBL" id="BOPD01000026">
    <property type="protein sequence ID" value="GIJ35014.1"/>
    <property type="molecule type" value="Genomic_DNA"/>
</dbReference>
<reference evidence="2" key="1">
    <citation type="submission" date="2021-01" db="EMBL/GenBank/DDBJ databases">
        <title>Whole genome shotgun sequence of Verrucosispora sediminis NBRC 107745.</title>
        <authorList>
            <person name="Komaki H."/>
            <person name="Tamura T."/>
        </authorList>
    </citation>
    <scope>NUCLEOTIDE SEQUENCE</scope>
    <source>
        <strain evidence="2">NBRC 107745</strain>
    </source>
</reference>
<feature type="compositionally biased region" description="Basic and acidic residues" evidence="1">
    <location>
        <begin position="323"/>
        <end position="332"/>
    </location>
</feature>